<gene>
    <name evidence="1" type="ORF">CRP01_03100</name>
</gene>
<feature type="non-terminal residue" evidence="1">
    <location>
        <position position="3749"/>
    </location>
</feature>
<dbReference type="EMBL" id="PDUD01000003">
    <property type="protein sequence ID" value="PHN08019.1"/>
    <property type="molecule type" value="Genomic_DNA"/>
</dbReference>
<evidence type="ECO:0000313" key="1">
    <source>
        <dbReference type="EMBL" id="PHN08019.1"/>
    </source>
</evidence>
<dbReference type="Proteomes" id="UP000223913">
    <property type="component" value="Unassembled WGS sequence"/>
</dbReference>
<organism evidence="1 2">
    <name type="scientific">Flavilitoribacter nigricans (strain ATCC 23147 / DSM 23189 / NBRC 102662 / NCIMB 1420 / SS-2)</name>
    <name type="common">Lewinella nigricans</name>
    <dbReference type="NCBI Taxonomy" id="1122177"/>
    <lineage>
        <taxon>Bacteria</taxon>
        <taxon>Pseudomonadati</taxon>
        <taxon>Bacteroidota</taxon>
        <taxon>Saprospiria</taxon>
        <taxon>Saprospirales</taxon>
        <taxon>Lewinellaceae</taxon>
        <taxon>Flavilitoribacter</taxon>
    </lineage>
</organism>
<dbReference type="PANTHER" id="PTHR24273">
    <property type="entry name" value="FI04643P-RELATED"/>
    <property type="match status" value="1"/>
</dbReference>
<dbReference type="PANTHER" id="PTHR24273:SF32">
    <property type="entry name" value="HYALIN"/>
    <property type="match status" value="1"/>
</dbReference>
<dbReference type="OrthoDB" id="599464at2"/>
<keyword evidence="2" id="KW-1185">Reference proteome</keyword>
<evidence type="ECO:0000313" key="2">
    <source>
        <dbReference type="Proteomes" id="UP000223913"/>
    </source>
</evidence>
<name>A0A2D0NIJ7_FLAN2</name>
<dbReference type="Gene3D" id="2.60.40.10">
    <property type="entry name" value="Immunoglobulins"/>
    <property type="match status" value="1"/>
</dbReference>
<dbReference type="InterPro" id="IPR013783">
    <property type="entry name" value="Ig-like_fold"/>
</dbReference>
<sequence>MSNFLLFLLEPLSVLEREEKEKSEAGIKAAITTFDCPPALTASCSIAEQPAYANLAALIAAGGDTLSTCGIDVNSLTVFSQTSDNASCPETITRIYQITDSCSETAQCTQLITVDDTTLPVWSGVPANTTVSCDNVPVAASPTASDNCTATPVTSFSETTAAGSCTGEYTLTRTWTATDDCGNIGTATQVITVTDNTAPVLAGVPANTTASCDNIPAAASPTATDNCTATPVISLSETTTAGLCTGDYTLTRTWTATDDCGNVGTATQVITVTDNTAPVLAGVPANTTASCDNIPAAASPTATDNCDGSPNVTLLETTTPGACDGEYVLTRTWTATDDCGNSVSESQDITVSDNTDPVFTSVPVNATVECDNIPTNVTVTDNCDPSPTVTFVDAITPGSCSGTYTLTRTWIATDDCGNVTNVSRTFNVEDTTPPVISGVAATITVECDEIPTTVTATDNCDNNVDITYTDSNQIPGSCVNEYTVTRTWTATDDCGNTTTATQTINVFDNTDPVILNAGKTNATCDNIPLPSSVTATDNCSPAPTLTYTESINPIGNCSGFKYYEITRNWTATDACGNSVSTSQKISISESNTPPVIVCPPNTSVSCPANIPNPDLSSVTAYDDCSVGSVDVDFVSDNRRGFTYETETSCPDTLFRVYSATDDCGNVVTCEQAIRIDDSCDPTFECPLCDPDVPHYVADLSGDPDGVWISPQDSREGYCCGAVWPDRCISFTVILDELAVGIIFDFYSGAEPSGAMFYQIECNEPTPVGEDICLPGGETYFVTFCKPGNNPNEYSITSIPGIIVADDVVTRQDCDQPIEVTGPDPSSIYWTDLTGGGIYLDYLECIGTGGACDIVAVTPDENAPQFIEYEVCGSPDPSVFTCTTAFEVCDQVTVEVVFFPEVIIEPNPLVFCLEDAEEVTGTLVGPFRSTYSMEWFSGPDGTGSSLASASSATELSFVPTQSGTYSLVVIDENRPDCAMETFNVDILVDPYPVVDLGDNPSICLGESVTYDFEDGNTYVWSPATGVVQGADPSIWTVTPGAGTTVYTVTATSPNGCETVATVEFTVLECLACPGPLTACFIEDLPAYPTVTDFLNAGGYINYPCTVPENGIAYADLSDGNTCPEIITRTYTITDECGNDESCDQIITLSDDVLPTMTCPTGLDRYCEDGPDLSYATYAEFIAAGGSAADNCGIDEASFILVGETTDNGVCPETITRTYQVADFCAQTVQCTQTIEINDIIPPVLTCPDAETVECTTGVPAADISLVTATDNCNTVTITFVSDVSDGGSCPEIITRTYRGTDDCGNFTDCTQLITINDITAPVITCPVAESVECNADFPLADITLVTATDNCTNVTVTFVSDVSDNASCPETFTRTYRATDDCGNFTDCTQLITLDDTTNPVVTGPDDLTVEACDITGGLADYSETPVDISGQEATYGLTITEACTYTTTYVDTQAGTCPIVITRTFTVTDECLNVGTVLQTITIDDTINPVVTAPDDDTIEACEVTIGLTDYSETPVDITGQEAAYGVTVTEACNYTLTYVDTQTGTCPVVITRTFTVTDECLNVGTDTQTITIGDTTDPVVTAPDDDTIEACDVTTGLPDYSGTPVDITGQEAAYGLTVTEACNYTTTYVDTQTGTCPIVITRTFTVTDECLNEGSDTQTITIDDTTNPVVTAPDDDTIENCDVSNGLTDYSETPVDITGQEAAYGVTVTESCNYTLTYVDTQTGTCPIVITRTFTVIDECLNQGVDVQTITIDDTTNPVVTAPDDDTIEACDIAGGLTDYSETPVDISGQEAAYGLTVTEACNYTTTYVDTQTGTCPIVITRTFTVIDECLNQGVDVQTITIDDTTNPVVTAPDDDTIEACDIAGGLTDYSETPVDISGQEAAYGLTVTEACNYSTTYVDTQAGTCPIVITRTFTVTDECLNQGVDVQTITIDDTTNPIVTAPDDDTIEACEVNTGLADYSETPVDITGQEGAYGLTITEACNYTTTYVDTQTGTCPVVITRTFTVTDECLNEGTDTQTITIGDTTDPVVTAPDDDTIEACDIAGGLADYSETPVDITGQEAAYGLTITEACNYTTTYVDTQAGTCPIVITRTFTVTDECLNQGTDTQTITIDDTTNPVVTAPDDDTIEACDIAGGLADYSETPVDITGQEAAYGLSITEACNYTTTYVDTQAGTCPIVITRTFTVTDECLNQGTDTQTITIDDTTNPVITAPDDDTIEACDIAGGLTDYSETPVDISGQEAAYGLTVTEACNYTTTYVDTQAGTCPIVITRTFTVTDECLNQGTDTQTITIDDTTNPVVTAPDDDTIEACDIAGGLTDYSENPVDISGQEAAYGLTVTEACNYTTTYVDTQTGTCPIVITRTFTVTDECLNQGVDVQTITIDDTTNPVVTAPDDDTIEACDIAGGLTDYSETPVDISGQEAAYGLTVTEACNYTTTYVDTQAGTCPIVITRTFTVTDECLNQGVDVQTITIDDTTNPIVTAPDDDTIEACEVTTGLADYSETPVDISGQEGAYGLTITEACNYTTTYVDTQTGTCPVVITRTFTVIDECLNEGTDTQTITIGDTTDPVVTAPDDDTIEACDIAGGLTDYSETPVDITGQEAAYGLTITEACNYTTTYVDTQAGTCPIVITRTFTVTDECLNQGTDTQTITIDDTTNPVVTAPDDDTIEACDIAGGLTDYSENPVDISGQEAAYGLTVTEACNYTTTYVDTQTGTCPIVITRTFTVTDECLNQGTDTQTITIDDTTNPVVTAPDDDTIEACDIAGGLADYSETPVDISGQEAAYGLTVTEACNYTTTYVDTQAGTCPIVITRTFTVTDECLNVGTDVQTITIDDTTNPVVTAPDDGTIEACDIAGGLTDYSETPVDISGQEAAYGLTVTEACNYTTTYVDTQAGTCPIVITRTFTVTDECLNQGVDVQTITIDDTTNPIVTAPGDDTIEACDVATGLADYSETPVDITGQEAAYGVTVTEDCNYTLTYVDTQTGTCPVVITRTFTAIDECLNQGTDTQTITIGDTTDPVVTAPGDDTIEACDVATGLADYSETPVDITGQEAAYGVTVTEDCNYTLTYVDSQTGTCPVVITRTFTAIDECLNEGTDTQTITIGDTTDPVVTAPGDDTIEACDVATGLADYSETPVDITGQEAAYGVMVTEDCNYTLTYVDSQTGTCPVVITRTFTAIDECLNEGTDTQTITIGDTTDPVVTAPGDDTIEACDVATGLADYSETPVDITGQEAAYGVTVIEDCNYTLTYVDSQTGTCPVVITRTFTAIDECLNQGTDTQTITIGDTTDPVVTAPGDDTIEACDVATGLTDYSETPVDITGQEVAYGVTVTEDCTYTLTYVDTQTGTCPVVITRTFTAIDECLNQGTDTQTITIGDTTDPVVTAPGDDTIEACDVATGLADYSETPVDITGQEAAYGVTVTEDCTYTLTYVDTQTGTCPVVITRTFTAIDECLNEGTDTQTITIGDTTDPVVTAPGDDTIEACDVATGLADYSETPVDITGQEAAYGVTVTEDCNYTLTYVDTQTGTCPIVITRTFTAIDECLNEGTDTQTITIGDTTDPVVTAPGDDTIEACDVATGLADYSETPVDITDQEAAYGVTVTEDCNYTLTYVDSQTGTCPVVITRTFTAIDECLNQGTDTQTITIGDTTDPVVTAPGDDTIEACDVATGLADYSETPVDITGQEAAYGVTVTEDCNYTLTYVDTQTGTCPIVITRTFTAIDECLNQGTDTQTITIGDTTDPVVTAPGDDTI</sequence>
<dbReference type="RefSeq" id="WP_143473244.1">
    <property type="nucleotide sequence ID" value="NZ_PDUD01000003.1"/>
</dbReference>
<evidence type="ECO:0008006" key="3">
    <source>
        <dbReference type="Google" id="ProtNLM"/>
    </source>
</evidence>
<protein>
    <recommendedName>
        <fullName evidence="3">Gliding motility-associated C-terminal domain-containing protein</fullName>
    </recommendedName>
</protein>
<proteinExistence type="predicted"/>
<accession>A0A2D0NIJ7</accession>
<reference evidence="1 2" key="1">
    <citation type="submission" date="2017-10" db="EMBL/GenBank/DDBJ databases">
        <title>The draft genome sequence of Lewinella nigricans NBRC 102662.</title>
        <authorList>
            <person name="Wang K."/>
        </authorList>
    </citation>
    <scope>NUCLEOTIDE SEQUENCE [LARGE SCALE GENOMIC DNA]</scope>
    <source>
        <strain evidence="1 2">NBRC 102662</strain>
    </source>
</reference>
<comment type="caution">
    <text evidence="1">The sequence shown here is derived from an EMBL/GenBank/DDBJ whole genome shotgun (WGS) entry which is preliminary data.</text>
</comment>